<name>A0ABS8UJN0_DATST</name>
<accession>A0ABS8UJN0</accession>
<comment type="caution">
    <text evidence="1">The sequence shown here is derived from an EMBL/GenBank/DDBJ whole genome shotgun (WGS) entry which is preliminary data.</text>
</comment>
<evidence type="ECO:0000313" key="2">
    <source>
        <dbReference type="Proteomes" id="UP000823775"/>
    </source>
</evidence>
<proteinExistence type="predicted"/>
<organism evidence="1 2">
    <name type="scientific">Datura stramonium</name>
    <name type="common">Jimsonweed</name>
    <name type="synonym">Common thornapple</name>
    <dbReference type="NCBI Taxonomy" id="4076"/>
    <lineage>
        <taxon>Eukaryota</taxon>
        <taxon>Viridiplantae</taxon>
        <taxon>Streptophyta</taxon>
        <taxon>Embryophyta</taxon>
        <taxon>Tracheophyta</taxon>
        <taxon>Spermatophyta</taxon>
        <taxon>Magnoliopsida</taxon>
        <taxon>eudicotyledons</taxon>
        <taxon>Gunneridae</taxon>
        <taxon>Pentapetalae</taxon>
        <taxon>asterids</taxon>
        <taxon>lamiids</taxon>
        <taxon>Solanales</taxon>
        <taxon>Solanaceae</taxon>
        <taxon>Solanoideae</taxon>
        <taxon>Datureae</taxon>
        <taxon>Datura</taxon>
    </lineage>
</organism>
<reference evidence="1 2" key="1">
    <citation type="journal article" date="2021" name="BMC Genomics">
        <title>Datura genome reveals duplications of psychoactive alkaloid biosynthetic genes and high mutation rate following tissue culture.</title>
        <authorList>
            <person name="Rajewski A."/>
            <person name="Carter-House D."/>
            <person name="Stajich J."/>
            <person name="Litt A."/>
        </authorList>
    </citation>
    <scope>NUCLEOTIDE SEQUENCE [LARGE SCALE GENOMIC DNA]</scope>
    <source>
        <strain evidence="1">AR-01</strain>
    </source>
</reference>
<evidence type="ECO:0000313" key="1">
    <source>
        <dbReference type="EMBL" id="MCD9558423.1"/>
    </source>
</evidence>
<dbReference type="Proteomes" id="UP000823775">
    <property type="component" value="Unassembled WGS sequence"/>
</dbReference>
<keyword evidence="2" id="KW-1185">Reference proteome</keyword>
<gene>
    <name evidence="1" type="ORF">HAX54_015789</name>
</gene>
<dbReference type="EMBL" id="JACEIK010002009">
    <property type="protein sequence ID" value="MCD9558423.1"/>
    <property type="molecule type" value="Genomic_DNA"/>
</dbReference>
<sequence length="144" mass="16905">MHEMDDLYEIVIYQDWHHLLASSIPDIDKKEVREFYHEMTFRTGGMEFRTTVNGVEITVEEKTLGQILEVPTEEIRTEKRTIIGITDLYLMKALSTFQAISQPAIMIENMHKVMMVKDGKHSLANGFILKRMFDFFKVLYGREL</sequence>
<protein>
    <submittedName>
        <fullName evidence="1">Uncharacterized protein</fullName>
    </submittedName>
</protein>